<proteinExistence type="predicted"/>
<organism evidence="2 3">
    <name type="scientific">Fibrella forsythiae</name>
    <dbReference type="NCBI Taxonomy" id="2817061"/>
    <lineage>
        <taxon>Bacteria</taxon>
        <taxon>Pseudomonadati</taxon>
        <taxon>Bacteroidota</taxon>
        <taxon>Cytophagia</taxon>
        <taxon>Cytophagales</taxon>
        <taxon>Spirosomataceae</taxon>
        <taxon>Fibrella</taxon>
    </lineage>
</organism>
<keyword evidence="1" id="KW-0732">Signal</keyword>
<dbReference type="RefSeq" id="WP_207329444.1">
    <property type="nucleotide sequence ID" value="NZ_JAFMYW010000003.1"/>
</dbReference>
<comment type="caution">
    <text evidence="2">The sequence shown here is derived from an EMBL/GenBank/DDBJ whole genome shotgun (WGS) entry which is preliminary data.</text>
</comment>
<name>A0ABS3JKQ8_9BACT</name>
<evidence type="ECO:0008006" key="4">
    <source>
        <dbReference type="Google" id="ProtNLM"/>
    </source>
</evidence>
<gene>
    <name evidence="2" type="ORF">J2I46_12905</name>
</gene>
<evidence type="ECO:0000256" key="1">
    <source>
        <dbReference type="SAM" id="SignalP"/>
    </source>
</evidence>
<reference evidence="2 3" key="1">
    <citation type="submission" date="2021-03" db="EMBL/GenBank/DDBJ databases">
        <title>Fibrella sp. HMF5405 genome sequencing and assembly.</title>
        <authorList>
            <person name="Kang H."/>
            <person name="Kim H."/>
            <person name="Bae S."/>
            <person name="Joh K."/>
        </authorList>
    </citation>
    <scope>NUCLEOTIDE SEQUENCE [LARGE SCALE GENOMIC DNA]</scope>
    <source>
        <strain evidence="2 3">HMF5405</strain>
    </source>
</reference>
<sequence>MYSRLNCLFSGLLCLLLVTPSVAQEWSFGPKAYLGLSRVLTVGDEAVLPIGSISTVADGDATVSGLGVFARYDRPRWYAELDAIQGKSYAANIDVQSRSGSAPLYPSARRYDARLIVGYKPLPWLRLSAGMVGVANNWKQRDYTADIIRLEALAQAEQNPLSRERLQYEADYYRLNDIAGKALKKNLLEAQVGIGADIGGLTLDLTYNPGLSPVVDGATYLGRTYALQQRYAFWSLGVGYKLFPLKSHLLAPRKNKAYARIQRDIPFIRNEFHVGVGILLEDLNSAFIYENRYSHYIAPRFGFTAGLAFQRGLSGYKVYDPTIYTYRNGGFSATNKVSLLLGARVLLLYSRHHRIGFGLGAQLSYTDAIAAGSGYRTATVNGQSVQIPTTNLTATSRQSRFQVTQLLNLDYQFLLTDRLAVGPWLRATDSGSFGIQAGYRF</sequence>
<dbReference type="Proteomes" id="UP000664628">
    <property type="component" value="Unassembled WGS sequence"/>
</dbReference>
<evidence type="ECO:0000313" key="3">
    <source>
        <dbReference type="Proteomes" id="UP000664628"/>
    </source>
</evidence>
<evidence type="ECO:0000313" key="2">
    <source>
        <dbReference type="EMBL" id="MBO0949487.1"/>
    </source>
</evidence>
<feature type="chain" id="PRO_5046228154" description="Outer membrane protein beta-barrel domain-containing protein" evidence="1">
    <location>
        <begin position="24"/>
        <end position="441"/>
    </location>
</feature>
<feature type="signal peptide" evidence="1">
    <location>
        <begin position="1"/>
        <end position="23"/>
    </location>
</feature>
<accession>A0ABS3JKQ8</accession>
<protein>
    <recommendedName>
        <fullName evidence="4">Outer membrane protein beta-barrel domain-containing protein</fullName>
    </recommendedName>
</protein>
<dbReference type="EMBL" id="JAFMYW010000003">
    <property type="protein sequence ID" value="MBO0949487.1"/>
    <property type="molecule type" value="Genomic_DNA"/>
</dbReference>
<keyword evidence="3" id="KW-1185">Reference proteome</keyword>